<evidence type="ECO:0000313" key="4">
    <source>
        <dbReference type="Proteomes" id="UP000434925"/>
    </source>
</evidence>
<dbReference type="PATRIC" id="fig|163011.3.peg.4759"/>
<accession>A0A0J6HAP7</accession>
<gene>
    <name evidence="1" type="ORF">F7R14_15615</name>
    <name evidence="2" type="ORF">SAMN04490191_1143</name>
</gene>
<dbReference type="EMBL" id="LT629746">
    <property type="protein sequence ID" value="SDS29709.1"/>
    <property type="molecule type" value="Genomic_DNA"/>
</dbReference>
<dbReference type="RefSeq" id="WP_048396225.1">
    <property type="nucleotide sequence ID" value="NZ_JYLB01000006.1"/>
</dbReference>
<evidence type="ECO:0000313" key="3">
    <source>
        <dbReference type="Proteomes" id="UP000182814"/>
    </source>
</evidence>
<evidence type="ECO:0000313" key="2">
    <source>
        <dbReference type="EMBL" id="SDS29709.1"/>
    </source>
</evidence>
<dbReference type="Proteomes" id="UP000434925">
    <property type="component" value="Unassembled WGS sequence"/>
</dbReference>
<evidence type="ECO:0000313" key="1">
    <source>
        <dbReference type="EMBL" id="KAB0504478.1"/>
    </source>
</evidence>
<organism evidence="2 3">
    <name type="scientific">Pseudomonas lini</name>
    <dbReference type="NCBI Taxonomy" id="163011"/>
    <lineage>
        <taxon>Bacteria</taxon>
        <taxon>Pseudomonadati</taxon>
        <taxon>Pseudomonadota</taxon>
        <taxon>Gammaproteobacteria</taxon>
        <taxon>Pseudomonadales</taxon>
        <taxon>Pseudomonadaceae</taxon>
        <taxon>Pseudomonas</taxon>
    </lineage>
</organism>
<name>A0A0J6HAP7_9PSED</name>
<reference evidence="2" key="1">
    <citation type="submission" date="2016-10" db="EMBL/GenBank/DDBJ databases">
        <authorList>
            <person name="de Groot N.N."/>
        </authorList>
    </citation>
    <scope>NUCLEOTIDE SEQUENCE [LARGE SCALE GENOMIC DNA]</scope>
    <source>
        <strain evidence="2">BS3782</strain>
    </source>
</reference>
<dbReference type="EMBL" id="VZPO01000005">
    <property type="protein sequence ID" value="KAB0504478.1"/>
    <property type="molecule type" value="Genomic_DNA"/>
</dbReference>
<sequence length="127" mass="14558">MKNNYQLEKLKKFELGPYESRETIYSLMLQSTLSGGFIQVLDSLRDLEPHMTSDYYYVAHKLVAYKGKKIIFKGELCKAEKNDLLSFLDDAVTSGDLRELLITPVQAHPNRKIIYISEDAIYLYAAG</sequence>
<dbReference type="Proteomes" id="UP000182814">
    <property type="component" value="Chromosome I"/>
</dbReference>
<dbReference type="AlphaFoldDB" id="A0A0J6HAP7"/>
<proteinExistence type="predicted"/>
<protein>
    <submittedName>
        <fullName evidence="2">Uncharacterized protein</fullName>
    </submittedName>
</protein>
<reference evidence="3" key="2">
    <citation type="submission" date="2016-10" db="EMBL/GenBank/DDBJ databases">
        <authorList>
            <person name="Varghese N."/>
            <person name="Submissions S."/>
        </authorList>
    </citation>
    <scope>NUCLEOTIDE SEQUENCE [LARGE SCALE GENOMIC DNA]</scope>
    <source>
        <strain evidence="3">BS3782</strain>
    </source>
</reference>
<reference evidence="1 4" key="3">
    <citation type="submission" date="2019-09" db="EMBL/GenBank/DDBJ databases">
        <title>Draft genome sequences of 48 bacterial type strains from the CCUG.</title>
        <authorList>
            <person name="Tunovic T."/>
            <person name="Pineiro-Iglesias B."/>
            <person name="Unosson C."/>
            <person name="Inganas E."/>
            <person name="Ohlen M."/>
            <person name="Cardew S."/>
            <person name="Jensie-Markopoulos S."/>
            <person name="Salva-Serra F."/>
            <person name="Jaen-Luchoro D."/>
            <person name="Karlsson R."/>
            <person name="Svensson-Stadler L."/>
            <person name="Chun J."/>
            <person name="Moore E."/>
        </authorList>
    </citation>
    <scope>NUCLEOTIDE SEQUENCE [LARGE SCALE GENOMIC DNA]</scope>
    <source>
        <strain evidence="1 4">CCUG 51522</strain>
    </source>
</reference>
<keyword evidence="3" id="KW-1185">Reference proteome</keyword>